<dbReference type="PANTHER" id="PTHR34653:SF1">
    <property type="entry name" value="FLAGELLAR HOOK-BASAL BODY COMPLEX PROTEIN FLIE"/>
    <property type="match status" value="1"/>
</dbReference>
<evidence type="ECO:0000256" key="3">
    <source>
        <dbReference type="ARBA" id="ARBA00018024"/>
    </source>
</evidence>
<sequence>MSTPGIQSALSQMQALANQAQAGAIEGKGSQINTAVGQEGFADALYGAVNRINSLGQTAAAQTRAFQAGDPGVELHQVMMDGQKASVAFELGVQLRNRLVTAYKDVMNMQV</sequence>
<keyword evidence="6" id="KW-0966">Cell projection</keyword>
<comment type="similarity">
    <text evidence="2 5">Belongs to the FliE family.</text>
</comment>
<dbReference type="InterPro" id="IPR001624">
    <property type="entry name" value="FliE"/>
</dbReference>
<dbReference type="GO" id="GO:0071973">
    <property type="term" value="P:bacterial-type flagellum-dependent cell motility"/>
    <property type="evidence" value="ECO:0007669"/>
    <property type="project" value="InterPro"/>
</dbReference>
<dbReference type="HAMAP" id="MF_00724">
    <property type="entry name" value="FliE"/>
    <property type="match status" value="1"/>
</dbReference>
<evidence type="ECO:0000256" key="4">
    <source>
        <dbReference type="ARBA" id="ARBA00023143"/>
    </source>
</evidence>
<dbReference type="GO" id="GO:0003774">
    <property type="term" value="F:cytoskeletal motor activity"/>
    <property type="evidence" value="ECO:0007669"/>
    <property type="project" value="InterPro"/>
</dbReference>
<dbReference type="PRINTS" id="PR01006">
    <property type="entry name" value="FLGHOOKFLIE"/>
</dbReference>
<name>A0A6C0TWX0_9GAMM</name>
<accession>A0A6C0TWX0</accession>
<keyword evidence="6" id="KW-0969">Cilium</keyword>
<keyword evidence="6" id="KW-0282">Flagellum</keyword>
<reference evidence="6 7" key="1">
    <citation type="submission" date="2020-02" db="EMBL/GenBank/DDBJ databases">
        <title>Genome sequencing for Kineobactrum sp. M2.</title>
        <authorList>
            <person name="Park S.-J."/>
        </authorList>
    </citation>
    <scope>NUCLEOTIDE SEQUENCE [LARGE SCALE GENOMIC DNA]</scope>
    <source>
        <strain evidence="6 7">M2</strain>
    </source>
</reference>
<dbReference type="EMBL" id="CP048711">
    <property type="protein sequence ID" value="QIB64320.1"/>
    <property type="molecule type" value="Genomic_DNA"/>
</dbReference>
<evidence type="ECO:0000256" key="1">
    <source>
        <dbReference type="ARBA" id="ARBA00004117"/>
    </source>
</evidence>
<keyword evidence="7" id="KW-1185">Reference proteome</keyword>
<dbReference type="PANTHER" id="PTHR34653">
    <property type="match status" value="1"/>
</dbReference>
<evidence type="ECO:0000313" key="7">
    <source>
        <dbReference type="Proteomes" id="UP000477680"/>
    </source>
</evidence>
<evidence type="ECO:0000313" key="6">
    <source>
        <dbReference type="EMBL" id="QIB64320.1"/>
    </source>
</evidence>
<dbReference type="Proteomes" id="UP000477680">
    <property type="component" value="Chromosome"/>
</dbReference>
<dbReference type="NCBIfam" id="TIGR00205">
    <property type="entry name" value="fliE"/>
    <property type="match status" value="1"/>
</dbReference>
<evidence type="ECO:0000256" key="2">
    <source>
        <dbReference type="ARBA" id="ARBA00009272"/>
    </source>
</evidence>
<evidence type="ECO:0000256" key="5">
    <source>
        <dbReference type="HAMAP-Rule" id="MF_00724"/>
    </source>
</evidence>
<protein>
    <recommendedName>
        <fullName evidence="3 5">Flagellar hook-basal body complex protein FliE</fullName>
    </recommendedName>
</protein>
<proteinExistence type="inferred from homology"/>
<dbReference type="RefSeq" id="WP_163493570.1">
    <property type="nucleotide sequence ID" value="NZ_CP048711.1"/>
</dbReference>
<dbReference type="GO" id="GO:0009425">
    <property type="term" value="C:bacterial-type flagellum basal body"/>
    <property type="evidence" value="ECO:0007669"/>
    <property type="project" value="UniProtKB-SubCell"/>
</dbReference>
<dbReference type="AlphaFoldDB" id="A0A6C0TWX0"/>
<gene>
    <name evidence="5 6" type="primary">fliE</name>
    <name evidence="6" type="ORF">G3T16_01770</name>
</gene>
<organism evidence="6 7">
    <name type="scientific">Kineobactrum salinum</name>
    <dbReference type="NCBI Taxonomy" id="2708301"/>
    <lineage>
        <taxon>Bacteria</taxon>
        <taxon>Pseudomonadati</taxon>
        <taxon>Pseudomonadota</taxon>
        <taxon>Gammaproteobacteria</taxon>
        <taxon>Cellvibrionales</taxon>
        <taxon>Halieaceae</taxon>
        <taxon>Kineobactrum</taxon>
    </lineage>
</organism>
<dbReference type="Pfam" id="PF02049">
    <property type="entry name" value="FliE"/>
    <property type="match status" value="1"/>
</dbReference>
<keyword evidence="4 5" id="KW-0975">Bacterial flagellum</keyword>
<comment type="subcellular location">
    <subcellularLocation>
        <location evidence="1 5">Bacterial flagellum basal body</location>
    </subcellularLocation>
</comment>
<dbReference type="KEGG" id="kim:G3T16_01770"/>
<dbReference type="GO" id="GO:0005198">
    <property type="term" value="F:structural molecule activity"/>
    <property type="evidence" value="ECO:0007669"/>
    <property type="project" value="UniProtKB-UniRule"/>
</dbReference>